<sequence length="394" mass="44355">MRVLVLYAAVKYVPSAIAYFNIYIRIQKAARVIEAKIPRGHCCISPCSQPDQLDSPFLACARHYQTRTPAILRHAGYEKYAYSGLNATETDSSSIDGSSNGWGFDRLFFELDPKSGDILYRWSALEHVPVIETKLSFAGRGGFNQSVPFDWFHIDSVVNIGKQFLVNSRHLWTTYLIMAEGDIDWTLQGGIGGDFGALPPNGRFWWQHFARPHKITETSITVSYFNNFNALDIANGSNTYLPNGDIFVDYGEIPVMKEFSSSNRTGGTVRWTGRFGLHNLVQSYRGFKVEWQGFPTTSPDLVVEEDGKGRLAGYVSWNGATNVEEWVIYEGWAHDKLSQVSRIGYQGFETEFRVDRTCAQWRQWPMESFQSGQAFGIPGKSVMAVNAEGRVGNI</sequence>
<dbReference type="Proteomes" id="UP000578531">
    <property type="component" value="Unassembled WGS sequence"/>
</dbReference>
<evidence type="ECO:0000313" key="1">
    <source>
        <dbReference type="EMBL" id="KAF6227536.1"/>
    </source>
</evidence>
<protein>
    <submittedName>
        <fullName evidence="1">Uncharacterized protein</fullName>
    </submittedName>
</protein>
<dbReference type="PANTHER" id="PTHR35340">
    <property type="entry name" value="PQQ ENZYME REPEAT PROTEIN-RELATED"/>
    <property type="match status" value="1"/>
</dbReference>
<gene>
    <name evidence="1" type="ORF">HO173_012175</name>
</gene>
<dbReference type="InterPro" id="IPR039535">
    <property type="entry name" value="ASST-like"/>
</dbReference>
<keyword evidence="2" id="KW-1185">Reference proteome</keyword>
<dbReference type="Pfam" id="PF14269">
    <property type="entry name" value="Arylsulfotran_2"/>
    <property type="match status" value="1"/>
</dbReference>
<comment type="caution">
    <text evidence="1">The sequence shown here is derived from an EMBL/GenBank/DDBJ whole genome shotgun (WGS) entry which is preliminary data.</text>
</comment>
<dbReference type="InterPro" id="IPR053143">
    <property type="entry name" value="Arylsulfate_ST"/>
</dbReference>
<proteinExistence type="predicted"/>
<dbReference type="AlphaFoldDB" id="A0A8H6CQR9"/>
<name>A0A8H6CQR9_9LECA</name>
<dbReference type="RefSeq" id="XP_037159027.1">
    <property type="nucleotide sequence ID" value="XM_037314047.1"/>
</dbReference>
<evidence type="ECO:0000313" key="2">
    <source>
        <dbReference type="Proteomes" id="UP000578531"/>
    </source>
</evidence>
<reference evidence="1 2" key="1">
    <citation type="journal article" date="2020" name="Genomics">
        <title>Complete, high-quality genomes from long-read metagenomic sequencing of two wolf lichen thalli reveals enigmatic genome architecture.</title>
        <authorList>
            <person name="McKenzie S.K."/>
            <person name="Walston R.F."/>
            <person name="Allen J.L."/>
        </authorList>
    </citation>
    <scope>NUCLEOTIDE SEQUENCE [LARGE SCALE GENOMIC DNA]</scope>
    <source>
        <strain evidence="1">WasteWater2</strain>
    </source>
</reference>
<dbReference type="EMBL" id="JACCJC010000085">
    <property type="protein sequence ID" value="KAF6227536.1"/>
    <property type="molecule type" value="Genomic_DNA"/>
</dbReference>
<dbReference type="OrthoDB" id="5427350at2759"/>
<dbReference type="GeneID" id="59293811"/>
<dbReference type="PANTHER" id="PTHR35340:SF6">
    <property type="entry name" value="ASST-DOMAIN-CONTAINING PROTEIN"/>
    <property type="match status" value="1"/>
</dbReference>
<accession>A0A8H6CQR9</accession>
<organism evidence="1 2">
    <name type="scientific">Letharia columbiana</name>
    <dbReference type="NCBI Taxonomy" id="112416"/>
    <lineage>
        <taxon>Eukaryota</taxon>
        <taxon>Fungi</taxon>
        <taxon>Dikarya</taxon>
        <taxon>Ascomycota</taxon>
        <taxon>Pezizomycotina</taxon>
        <taxon>Lecanoromycetes</taxon>
        <taxon>OSLEUM clade</taxon>
        <taxon>Lecanoromycetidae</taxon>
        <taxon>Lecanorales</taxon>
        <taxon>Lecanorineae</taxon>
        <taxon>Parmeliaceae</taxon>
        <taxon>Letharia</taxon>
    </lineage>
</organism>